<protein>
    <recommendedName>
        <fullName evidence="2">Ribose 5-phosphate isomerase A</fullName>
    </recommendedName>
</protein>
<dbReference type="PANTHER" id="PTHR11934">
    <property type="entry name" value="RIBOSE-5-PHOSPHATE ISOMERASE"/>
    <property type="match status" value="1"/>
</dbReference>
<dbReference type="GO" id="GO:0004751">
    <property type="term" value="F:ribose-5-phosphate isomerase activity"/>
    <property type="evidence" value="ECO:0007669"/>
    <property type="project" value="InterPro"/>
</dbReference>
<dbReference type="Pfam" id="PF06026">
    <property type="entry name" value="Rib_5-P_isom_A"/>
    <property type="match status" value="1"/>
</dbReference>
<sequence length="70" mass="7481">PILRMAKAKAGPLVTDNGNFIIDVDFGIVKKPSEINKKILMIPGVVDTGLFIGMASKAYFGQKDGSVSTR</sequence>
<evidence type="ECO:0008006" key="2">
    <source>
        <dbReference type="Google" id="ProtNLM"/>
    </source>
</evidence>
<dbReference type="Gene3D" id="3.30.70.260">
    <property type="match status" value="1"/>
</dbReference>
<organism evidence="1">
    <name type="scientific">marine sediment metagenome</name>
    <dbReference type="NCBI Taxonomy" id="412755"/>
    <lineage>
        <taxon>unclassified sequences</taxon>
        <taxon>metagenomes</taxon>
        <taxon>ecological metagenomes</taxon>
    </lineage>
</organism>
<dbReference type="GO" id="GO:0005737">
    <property type="term" value="C:cytoplasm"/>
    <property type="evidence" value="ECO:0007669"/>
    <property type="project" value="TreeGrafter"/>
</dbReference>
<evidence type="ECO:0000313" key="1">
    <source>
        <dbReference type="EMBL" id="GAG32356.1"/>
    </source>
</evidence>
<dbReference type="GO" id="GO:0006014">
    <property type="term" value="P:D-ribose metabolic process"/>
    <property type="evidence" value="ECO:0007669"/>
    <property type="project" value="TreeGrafter"/>
</dbReference>
<reference evidence="1" key="1">
    <citation type="journal article" date="2014" name="Front. Microbiol.">
        <title>High frequency of phylogenetically diverse reductive dehalogenase-homologous genes in deep subseafloor sedimentary metagenomes.</title>
        <authorList>
            <person name="Kawai M."/>
            <person name="Futagami T."/>
            <person name="Toyoda A."/>
            <person name="Takaki Y."/>
            <person name="Nishi S."/>
            <person name="Hori S."/>
            <person name="Arai W."/>
            <person name="Tsubouchi T."/>
            <person name="Morono Y."/>
            <person name="Uchiyama I."/>
            <person name="Ito T."/>
            <person name="Fujiyama A."/>
            <person name="Inagaki F."/>
            <person name="Takami H."/>
        </authorList>
    </citation>
    <scope>NUCLEOTIDE SEQUENCE</scope>
    <source>
        <strain evidence="1">Expedition CK06-06</strain>
    </source>
</reference>
<name>X0Y658_9ZZZZ</name>
<dbReference type="GO" id="GO:0009052">
    <property type="term" value="P:pentose-phosphate shunt, non-oxidative branch"/>
    <property type="evidence" value="ECO:0007669"/>
    <property type="project" value="InterPro"/>
</dbReference>
<dbReference type="InterPro" id="IPR004788">
    <property type="entry name" value="Ribose5P_isomerase_type_A"/>
</dbReference>
<accession>X0Y658</accession>
<feature type="non-terminal residue" evidence="1">
    <location>
        <position position="1"/>
    </location>
</feature>
<dbReference type="AlphaFoldDB" id="X0Y658"/>
<dbReference type="PANTHER" id="PTHR11934:SF0">
    <property type="entry name" value="RIBOSE-5-PHOSPHATE ISOMERASE"/>
    <property type="match status" value="1"/>
</dbReference>
<gene>
    <name evidence="1" type="ORF">S01H1_63038</name>
</gene>
<dbReference type="SUPFAM" id="SSF75445">
    <property type="entry name" value="D-ribose-5-phosphate isomerase (RpiA), lid domain"/>
    <property type="match status" value="1"/>
</dbReference>
<proteinExistence type="predicted"/>
<dbReference type="EMBL" id="BARS01041451">
    <property type="protein sequence ID" value="GAG32356.1"/>
    <property type="molecule type" value="Genomic_DNA"/>
</dbReference>
<comment type="caution">
    <text evidence="1">The sequence shown here is derived from an EMBL/GenBank/DDBJ whole genome shotgun (WGS) entry which is preliminary data.</text>
</comment>